<dbReference type="GeneID" id="72062971"/>
<dbReference type="OrthoDB" id="5236168at2759"/>
<evidence type="ECO:0000256" key="2">
    <source>
        <dbReference type="SAM" id="Phobius"/>
    </source>
</evidence>
<dbReference type="Proteomes" id="UP000829364">
    <property type="component" value="Chromosome 1"/>
</dbReference>
<dbReference type="RefSeq" id="XP_047837854.1">
    <property type="nucleotide sequence ID" value="XM_047981893.1"/>
</dbReference>
<feature type="compositionally biased region" description="Low complexity" evidence="1">
    <location>
        <begin position="192"/>
        <end position="206"/>
    </location>
</feature>
<feature type="compositionally biased region" description="Polar residues" evidence="1">
    <location>
        <begin position="248"/>
        <end position="264"/>
    </location>
</feature>
<feature type="compositionally biased region" description="Basic and acidic residues" evidence="1">
    <location>
        <begin position="214"/>
        <end position="236"/>
    </location>
</feature>
<accession>A0A9Q8V650</accession>
<keyword evidence="2" id="KW-1133">Transmembrane helix</keyword>
<reference evidence="3" key="1">
    <citation type="submission" date="2021-11" db="EMBL/GenBank/DDBJ databases">
        <title>Purpureocillium_takamizusanense_genome.</title>
        <authorList>
            <person name="Nguyen N.-H."/>
        </authorList>
    </citation>
    <scope>NUCLEOTIDE SEQUENCE</scope>
    <source>
        <strain evidence="3">PT3</strain>
    </source>
</reference>
<dbReference type="AlphaFoldDB" id="A0A9Q8V650"/>
<keyword evidence="4" id="KW-1185">Reference proteome</keyword>
<proteinExistence type="predicted"/>
<evidence type="ECO:0000313" key="4">
    <source>
        <dbReference type="Proteomes" id="UP000829364"/>
    </source>
</evidence>
<sequence length="291" mass="31877">MRRGPDNCLGWHCLTRPQQIGIIFSIVVFSVVTLVAYMYCLGRARIAQRNRTTIQLPGGRRTARNHDGNTTMAHLPVAQNIPGYPPQVVYYPAVFHLNRHGDQMAPRCVVSLAATPRPYAPIPPMVMYSTAPARPATHQPFRVAPSSTRVEGANVSGPRAYPLDSPPESLRRPRHPTWFQRLSRVLRMPVGTASTVASSTTPGTPVQSPPSAREASRRDSRSATHEVNNIERRDEPSPSPAEPPSSSNTPQDTDGNSLRTNVATVHSDDYEMLDPPSPLAGYPGTSRAPRK</sequence>
<dbReference type="KEGG" id="ptkz:JDV02_001007"/>
<name>A0A9Q8V650_9HYPO</name>
<protein>
    <submittedName>
        <fullName evidence="3">Uncharacterized protein</fullName>
    </submittedName>
</protein>
<gene>
    <name evidence="3" type="ORF">JDV02_001007</name>
</gene>
<feature type="region of interest" description="Disordered" evidence="1">
    <location>
        <begin position="192"/>
        <end position="291"/>
    </location>
</feature>
<evidence type="ECO:0000313" key="3">
    <source>
        <dbReference type="EMBL" id="UNI14373.1"/>
    </source>
</evidence>
<evidence type="ECO:0000256" key="1">
    <source>
        <dbReference type="SAM" id="MobiDB-lite"/>
    </source>
</evidence>
<keyword evidence="2" id="KW-0472">Membrane</keyword>
<organism evidence="3 4">
    <name type="scientific">Purpureocillium takamizusanense</name>
    <dbReference type="NCBI Taxonomy" id="2060973"/>
    <lineage>
        <taxon>Eukaryota</taxon>
        <taxon>Fungi</taxon>
        <taxon>Dikarya</taxon>
        <taxon>Ascomycota</taxon>
        <taxon>Pezizomycotina</taxon>
        <taxon>Sordariomycetes</taxon>
        <taxon>Hypocreomycetidae</taxon>
        <taxon>Hypocreales</taxon>
        <taxon>Ophiocordycipitaceae</taxon>
        <taxon>Purpureocillium</taxon>
    </lineage>
</organism>
<keyword evidence="2" id="KW-0812">Transmembrane</keyword>
<dbReference type="EMBL" id="CP086354">
    <property type="protein sequence ID" value="UNI14373.1"/>
    <property type="molecule type" value="Genomic_DNA"/>
</dbReference>
<feature type="region of interest" description="Disordered" evidence="1">
    <location>
        <begin position="138"/>
        <end position="174"/>
    </location>
</feature>
<feature type="transmembrane region" description="Helical" evidence="2">
    <location>
        <begin position="20"/>
        <end position="41"/>
    </location>
</feature>